<protein>
    <recommendedName>
        <fullName evidence="4">NlpC/P60 domain-containing protein</fullName>
    </recommendedName>
</protein>
<proteinExistence type="predicted"/>
<gene>
    <name evidence="2" type="ORF">SBA1_20084</name>
</gene>
<reference evidence="3" key="1">
    <citation type="submission" date="2018-02" db="EMBL/GenBank/DDBJ databases">
        <authorList>
            <person name="Hausmann B."/>
        </authorList>
    </citation>
    <scope>NUCLEOTIDE SEQUENCE [LARGE SCALE GENOMIC DNA]</scope>
    <source>
        <strain evidence="3">Peat soil MAG SbA1</strain>
    </source>
</reference>
<dbReference type="EMBL" id="OMOD01000111">
    <property type="protein sequence ID" value="SPF38384.1"/>
    <property type="molecule type" value="Genomic_DNA"/>
</dbReference>
<feature type="chain" id="PRO_5015769514" description="NlpC/P60 domain-containing protein" evidence="1">
    <location>
        <begin position="26"/>
        <end position="178"/>
    </location>
</feature>
<accession>A0A2U3KFE1</accession>
<evidence type="ECO:0008006" key="4">
    <source>
        <dbReference type="Google" id="ProtNLM"/>
    </source>
</evidence>
<keyword evidence="1" id="KW-0732">Signal</keyword>
<dbReference type="SUPFAM" id="SSF54001">
    <property type="entry name" value="Cysteine proteinases"/>
    <property type="match status" value="1"/>
</dbReference>
<evidence type="ECO:0000313" key="2">
    <source>
        <dbReference type="EMBL" id="SPF38384.1"/>
    </source>
</evidence>
<name>A0A2U3KFE1_9BACT</name>
<dbReference type="Proteomes" id="UP000238701">
    <property type="component" value="Unassembled WGS sequence"/>
</dbReference>
<sequence>MRSTVKTAAVAVFCSLALYLLSAQQALEDSGPPRATANLSHARKTLTRHDGLSVVAVALHSKVRRDSAHDCSHLVHEIYGRAGFPYIYASSDDLYDGAEGFRRVSKPQPGDVIVWPGHAGIVVQPSHHVFFSFLTRGPGTDDYRSRYWIGRGEPRFYRYIKNDPCAGCTSAIAVRQDR</sequence>
<organism evidence="2 3">
    <name type="scientific">Candidatus Sulfotelmatobacter kueseliae</name>
    <dbReference type="NCBI Taxonomy" id="2042962"/>
    <lineage>
        <taxon>Bacteria</taxon>
        <taxon>Pseudomonadati</taxon>
        <taxon>Acidobacteriota</taxon>
        <taxon>Terriglobia</taxon>
        <taxon>Terriglobales</taxon>
        <taxon>Candidatus Korobacteraceae</taxon>
        <taxon>Candidatus Sulfotelmatobacter</taxon>
    </lineage>
</organism>
<evidence type="ECO:0000256" key="1">
    <source>
        <dbReference type="SAM" id="SignalP"/>
    </source>
</evidence>
<feature type="signal peptide" evidence="1">
    <location>
        <begin position="1"/>
        <end position="25"/>
    </location>
</feature>
<dbReference type="AlphaFoldDB" id="A0A2U3KFE1"/>
<dbReference type="InterPro" id="IPR038765">
    <property type="entry name" value="Papain-like_cys_pep_sf"/>
</dbReference>
<evidence type="ECO:0000313" key="3">
    <source>
        <dbReference type="Proteomes" id="UP000238701"/>
    </source>
</evidence>
<dbReference type="OrthoDB" id="9813368at2"/>
<dbReference type="Gene3D" id="3.90.1720.10">
    <property type="entry name" value="endopeptidase domain like (from Nostoc punctiforme)"/>
    <property type="match status" value="1"/>
</dbReference>